<accession>A0A4Q0A2Q2</accession>
<proteinExistence type="predicted"/>
<dbReference type="AlphaFoldDB" id="A0A4Q0A2Q2"/>
<dbReference type="EMBL" id="ML002211">
    <property type="protein sequence ID" value="RKP40393.1"/>
    <property type="molecule type" value="Genomic_DNA"/>
</dbReference>
<sequence length="106" mass="11281">MGVTGNPTLLEDGGGARLIPSHPPLVIAMKSIQLFAVFCFTVAVTTLQVQAKCSGGYRGKRSLVDDCRKAGGKCCAFVPQGQDGIDITSLDPHAACSFCFQFYEYS</sequence>
<organism evidence="1 2">
    <name type="scientific">Dimargaris cristalligena</name>
    <dbReference type="NCBI Taxonomy" id="215637"/>
    <lineage>
        <taxon>Eukaryota</taxon>
        <taxon>Fungi</taxon>
        <taxon>Fungi incertae sedis</taxon>
        <taxon>Zoopagomycota</taxon>
        <taxon>Kickxellomycotina</taxon>
        <taxon>Dimargaritomycetes</taxon>
        <taxon>Dimargaritales</taxon>
        <taxon>Dimargaritaceae</taxon>
        <taxon>Dimargaris</taxon>
    </lineage>
</organism>
<gene>
    <name evidence="1" type="ORF">BJ085DRAFT_40449</name>
</gene>
<evidence type="ECO:0000313" key="2">
    <source>
        <dbReference type="Proteomes" id="UP000268162"/>
    </source>
</evidence>
<reference evidence="2" key="1">
    <citation type="journal article" date="2018" name="Nat. Microbiol.">
        <title>Leveraging single-cell genomics to expand the fungal tree of life.</title>
        <authorList>
            <person name="Ahrendt S.R."/>
            <person name="Quandt C.A."/>
            <person name="Ciobanu D."/>
            <person name="Clum A."/>
            <person name="Salamov A."/>
            <person name="Andreopoulos B."/>
            <person name="Cheng J.F."/>
            <person name="Woyke T."/>
            <person name="Pelin A."/>
            <person name="Henrissat B."/>
            <person name="Reynolds N.K."/>
            <person name="Benny G.L."/>
            <person name="Smith M.E."/>
            <person name="James T.Y."/>
            <person name="Grigoriev I.V."/>
        </authorList>
    </citation>
    <scope>NUCLEOTIDE SEQUENCE [LARGE SCALE GENOMIC DNA]</scope>
    <source>
        <strain evidence="2">RSA 468</strain>
    </source>
</reference>
<evidence type="ECO:0000313" key="1">
    <source>
        <dbReference type="EMBL" id="RKP40393.1"/>
    </source>
</evidence>
<name>A0A4Q0A2Q2_9FUNG</name>
<dbReference type="Proteomes" id="UP000268162">
    <property type="component" value="Unassembled WGS sequence"/>
</dbReference>
<protein>
    <submittedName>
        <fullName evidence="1">Uncharacterized protein</fullName>
    </submittedName>
</protein>
<keyword evidence="2" id="KW-1185">Reference proteome</keyword>